<organism evidence="1 2">
    <name type="scientific">Rickettsia amblyommatis (strain GAT-30V)</name>
    <name type="common">Rickettsia amblyommii</name>
    <dbReference type="NCBI Taxonomy" id="1105111"/>
    <lineage>
        <taxon>Bacteria</taxon>
        <taxon>Pseudomonadati</taxon>
        <taxon>Pseudomonadota</taxon>
        <taxon>Alphaproteobacteria</taxon>
        <taxon>Rickettsiales</taxon>
        <taxon>Rickettsiaceae</taxon>
        <taxon>Rickettsieae</taxon>
        <taxon>Rickettsia</taxon>
        <taxon>spotted fever group</taxon>
    </lineage>
</organism>
<dbReference type="KEGG" id="ram:MCE_07180"/>
<dbReference type="HOGENOM" id="CLU_2221208_0_0_5"/>
<dbReference type="STRING" id="1105111.MCE_07180"/>
<accession>H8K2V2</accession>
<evidence type="ECO:0000313" key="2">
    <source>
        <dbReference type="Proteomes" id="UP000008005"/>
    </source>
</evidence>
<dbReference type="Proteomes" id="UP000008005">
    <property type="component" value="Chromosome"/>
</dbReference>
<evidence type="ECO:0000313" key="1">
    <source>
        <dbReference type="EMBL" id="AFC70220.1"/>
    </source>
</evidence>
<sequence length="106" mass="12436">MAESYLDKVIEDFKALTDTNDTFLKEACYKKIALIQKDIKEGEYPWYVAPFNKIDHASLLLTNIHILELDYYLNQNTVKAVKICCEITSKIYIIRKFILLLIMKNL</sequence>
<dbReference type="EMBL" id="CP003334">
    <property type="protein sequence ID" value="AFC70220.1"/>
    <property type="molecule type" value="Genomic_DNA"/>
</dbReference>
<name>H8K2V2_RICAG</name>
<protein>
    <submittedName>
        <fullName evidence="1">Uncharacterized protein</fullName>
    </submittedName>
</protein>
<proteinExistence type="predicted"/>
<gene>
    <name evidence="1" type="ordered locus">MCE_07180</name>
</gene>
<dbReference type="AlphaFoldDB" id="H8K2V2"/>
<reference evidence="2" key="1">
    <citation type="submission" date="2012-02" db="EMBL/GenBank/DDBJ databases">
        <title>Complete genome sequence of Candidatus Rickettsia amblyommii strain GAT-30V.</title>
        <authorList>
            <person name="Johnson S.L."/>
            <person name="Munk A.C."/>
            <person name="Han S."/>
            <person name="Bruce D.C."/>
            <person name="Dasch G.A."/>
        </authorList>
    </citation>
    <scope>NUCLEOTIDE SEQUENCE [LARGE SCALE GENOMIC DNA]</scope>
    <source>
        <strain evidence="2">GAT-30V</strain>
    </source>
</reference>
<reference evidence="1 2" key="2">
    <citation type="journal article" date="2016" name="Int. J. Syst. Evol. Microbiol.">
        <title>Rickettsia amblyommatis sp. nov., a spotted fever group Rickettsia associated with multiple species of Amblyomma ticks in North, Central and South America.</title>
        <authorList>
            <person name="Karpathy S.E."/>
            <person name="Slater K.S."/>
            <person name="Goldsmith C.S."/>
            <person name="Nicholson W.L."/>
            <person name="Paddock C.D."/>
        </authorList>
    </citation>
    <scope>NUCLEOTIDE SEQUENCE [LARGE SCALE GENOMIC DNA]</scope>
    <source>
        <strain evidence="1 2">GAT-30V</strain>
    </source>
</reference>